<evidence type="ECO:0000256" key="3">
    <source>
        <dbReference type="SAM" id="SignalP"/>
    </source>
</evidence>
<evidence type="ECO:0000313" key="5">
    <source>
        <dbReference type="EMBL" id="MFD2215760.1"/>
    </source>
</evidence>
<dbReference type="Gene3D" id="3.40.50.1110">
    <property type="entry name" value="SGNH hydrolase"/>
    <property type="match status" value="1"/>
</dbReference>
<keyword evidence="2" id="KW-1133">Transmembrane helix</keyword>
<feature type="chain" id="PRO_5047069844" evidence="3">
    <location>
        <begin position="28"/>
        <end position="440"/>
    </location>
</feature>
<keyword evidence="3" id="KW-0732">Signal</keyword>
<keyword evidence="2" id="KW-0472">Membrane</keyword>
<comment type="caution">
    <text evidence="5">The sequence shown here is derived from an EMBL/GenBank/DDBJ whole genome shotgun (WGS) entry which is preliminary data.</text>
</comment>
<feature type="transmembrane region" description="Helical" evidence="2">
    <location>
        <begin position="410"/>
        <end position="429"/>
    </location>
</feature>
<proteinExistence type="predicted"/>
<dbReference type="EMBL" id="JBHUIK010000005">
    <property type="protein sequence ID" value="MFD2215760.1"/>
    <property type="molecule type" value="Genomic_DNA"/>
</dbReference>
<dbReference type="PANTHER" id="PTHR30383">
    <property type="entry name" value="THIOESTERASE 1/PROTEASE 1/LYSOPHOSPHOLIPASE L1"/>
    <property type="match status" value="1"/>
</dbReference>
<dbReference type="InterPro" id="IPR013830">
    <property type="entry name" value="SGNH_hydro"/>
</dbReference>
<feature type="compositionally biased region" description="Basic and acidic residues" evidence="1">
    <location>
        <begin position="377"/>
        <end position="393"/>
    </location>
</feature>
<feature type="region of interest" description="Disordered" evidence="1">
    <location>
        <begin position="339"/>
        <end position="399"/>
    </location>
</feature>
<feature type="compositionally biased region" description="Acidic residues" evidence="1">
    <location>
        <begin position="344"/>
        <end position="373"/>
    </location>
</feature>
<name>A0ABW5C4C6_9BACI</name>
<dbReference type="InterPro" id="IPR036514">
    <property type="entry name" value="SGNH_hydro_sf"/>
</dbReference>
<dbReference type="InterPro" id="IPR051532">
    <property type="entry name" value="Ester_Hydrolysis_Enzymes"/>
</dbReference>
<dbReference type="Pfam" id="PF13472">
    <property type="entry name" value="Lipase_GDSL_2"/>
    <property type="match status" value="1"/>
</dbReference>
<dbReference type="PANTHER" id="PTHR30383:SF27">
    <property type="entry name" value="SPORE GERMINATION LIPASE LIPC"/>
    <property type="match status" value="1"/>
</dbReference>
<sequence length="440" mass="48447">MNKYKKQSLILVIFTALTLLFSTTATAAEQEETLTVVSLGDSITFGWNLEQPQTPPVQSENAFPFLIGNGNTEVLNVSYPGWTSTQLLEAIKTEESQQKLQQAETVTLSIGANDLLQAIELSKMIENQQPVDPEALQQKVAAATAQVYNNITEIITLIKGQTDAPILLYSLYNPFGMNDPIYGSIHMLGEMITNSVNSKVYSTIAAQQGVQYLDAYSAFNGKQQDYIIPGDIHPTISGQQALALLATNRLNELNPIMINPILSTEEETAEPVSITLEKIEHTIEIKWLSGEKTAADFVNEGNLVENNSFTVTENGVYTIYVKTALGESISRIEISNITPKVEDPIEDEEPPVDVEQPEEEEPPSDTNEDEDQVPAEQPEKETQDEAPKVEKPKQTMVKSGHALPDTATSMYNILLTGLCFIGIGGGVLFNQRLRKSRVKQ</sequence>
<keyword evidence="2" id="KW-0812">Transmembrane</keyword>
<dbReference type="RefSeq" id="WP_379052874.1">
    <property type="nucleotide sequence ID" value="NZ_JBHUIK010000005.1"/>
</dbReference>
<dbReference type="Proteomes" id="UP001597318">
    <property type="component" value="Unassembled WGS sequence"/>
</dbReference>
<reference evidence="6" key="1">
    <citation type="journal article" date="2019" name="Int. J. Syst. Evol. Microbiol.">
        <title>The Global Catalogue of Microorganisms (GCM) 10K type strain sequencing project: providing services to taxonomists for standard genome sequencing and annotation.</title>
        <authorList>
            <consortium name="The Broad Institute Genomics Platform"/>
            <consortium name="The Broad Institute Genome Sequencing Center for Infectious Disease"/>
            <person name="Wu L."/>
            <person name="Ma J."/>
        </authorList>
    </citation>
    <scope>NUCLEOTIDE SEQUENCE [LARGE SCALE GENOMIC DNA]</scope>
    <source>
        <strain evidence="6">CGMCC 1.15474</strain>
    </source>
</reference>
<accession>A0ABW5C4C6</accession>
<organism evidence="5 6">
    <name type="scientific">Metabacillus endolithicus</name>
    <dbReference type="NCBI Taxonomy" id="1535204"/>
    <lineage>
        <taxon>Bacteria</taxon>
        <taxon>Bacillati</taxon>
        <taxon>Bacillota</taxon>
        <taxon>Bacilli</taxon>
        <taxon>Bacillales</taxon>
        <taxon>Bacillaceae</taxon>
        <taxon>Metabacillus</taxon>
    </lineage>
</organism>
<feature type="signal peptide" evidence="3">
    <location>
        <begin position="1"/>
        <end position="27"/>
    </location>
</feature>
<evidence type="ECO:0000259" key="4">
    <source>
        <dbReference type="Pfam" id="PF13472"/>
    </source>
</evidence>
<evidence type="ECO:0000256" key="2">
    <source>
        <dbReference type="SAM" id="Phobius"/>
    </source>
</evidence>
<dbReference type="SUPFAM" id="SSF52266">
    <property type="entry name" value="SGNH hydrolase"/>
    <property type="match status" value="1"/>
</dbReference>
<evidence type="ECO:0000313" key="6">
    <source>
        <dbReference type="Proteomes" id="UP001597318"/>
    </source>
</evidence>
<feature type="domain" description="SGNH hydrolase-type esterase" evidence="4">
    <location>
        <begin position="39"/>
        <end position="241"/>
    </location>
</feature>
<evidence type="ECO:0000256" key="1">
    <source>
        <dbReference type="SAM" id="MobiDB-lite"/>
    </source>
</evidence>
<gene>
    <name evidence="5" type="ORF">ACFSKK_18920</name>
</gene>
<protein>
    <submittedName>
        <fullName evidence="5">GDSL-type esterase/lipase family protein</fullName>
    </submittedName>
</protein>
<keyword evidence="6" id="KW-1185">Reference proteome</keyword>